<evidence type="ECO:0000313" key="2">
    <source>
        <dbReference type="Proteomes" id="UP000325307"/>
    </source>
</evidence>
<dbReference type="EMBL" id="BKDJ01000012">
    <property type="protein sequence ID" value="GER23766.1"/>
    <property type="molecule type" value="Genomic_DNA"/>
</dbReference>
<protein>
    <submittedName>
        <fullName evidence="1">Uncharacterized protein</fullName>
    </submittedName>
</protein>
<dbReference type="AlphaFoldDB" id="A0A5A7NT58"/>
<evidence type="ECO:0000313" key="1">
    <source>
        <dbReference type="EMBL" id="GER23766.1"/>
    </source>
</evidence>
<dbReference type="Proteomes" id="UP000325307">
    <property type="component" value="Unassembled WGS sequence"/>
</dbReference>
<sequence>MAIAPLAHMGGREKRLAGPFRMPSAAAALIPGPRPLPPPLPQRPALRIRPHAPALVTHAMRAVQYFLNDH</sequence>
<name>A0A5A7NT58_9MICC</name>
<organism evidence="1 2">
    <name type="scientific">Zafaria cholistanensis</name>
    <dbReference type="NCBI Taxonomy" id="1682741"/>
    <lineage>
        <taxon>Bacteria</taxon>
        <taxon>Bacillati</taxon>
        <taxon>Actinomycetota</taxon>
        <taxon>Actinomycetes</taxon>
        <taxon>Micrococcales</taxon>
        <taxon>Micrococcaceae</taxon>
        <taxon>Zafaria</taxon>
    </lineage>
</organism>
<accession>A0A5A7NT58</accession>
<proteinExistence type="predicted"/>
<comment type="caution">
    <text evidence="1">The sequence shown here is derived from an EMBL/GenBank/DDBJ whole genome shotgun (WGS) entry which is preliminary data.</text>
</comment>
<keyword evidence="2" id="KW-1185">Reference proteome</keyword>
<gene>
    <name evidence="1" type="ORF">NCCP1664_22610</name>
</gene>
<reference evidence="1 2" key="1">
    <citation type="submission" date="2019-09" db="EMBL/GenBank/DDBJ databases">
        <title>Arthrobacter zafarii sp. nov., a moderately thermotolerant and halotolerant actinobacterium isolated from Cholistan desert soil of Pakistan.</title>
        <authorList>
            <person name="Amin A."/>
            <person name="Ahmed I."/>
            <person name="Khalid N."/>
            <person name="Schumann P."/>
            <person name="Busse H.J."/>
            <person name="Khan I.U."/>
            <person name="Li S."/>
            <person name="Li W.J."/>
        </authorList>
    </citation>
    <scope>NUCLEOTIDE SEQUENCE [LARGE SCALE GENOMIC DNA]</scope>
    <source>
        <strain evidence="1 2">NCCP-1664</strain>
    </source>
</reference>